<keyword evidence="1" id="KW-0732">Signal</keyword>
<evidence type="ECO:0000313" key="3">
    <source>
        <dbReference type="Proteomes" id="UP000253141"/>
    </source>
</evidence>
<feature type="chain" id="PRO_5016562625" evidence="1">
    <location>
        <begin position="20"/>
        <end position="308"/>
    </location>
</feature>
<reference evidence="2 3" key="1">
    <citation type="submission" date="2018-07" db="EMBL/GenBank/DDBJ databases">
        <title>Genome analysis of Runella aurantiaca.</title>
        <authorList>
            <person name="Yang X."/>
        </authorList>
    </citation>
    <scope>NUCLEOTIDE SEQUENCE [LARGE SCALE GENOMIC DNA]</scope>
    <source>
        <strain evidence="2 3">YX9</strain>
    </source>
</reference>
<comment type="caution">
    <text evidence="2">The sequence shown here is derived from an EMBL/GenBank/DDBJ whole genome shotgun (WGS) entry which is preliminary data.</text>
</comment>
<evidence type="ECO:0000313" key="2">
    <source>
        <dbReference type="EMBL" id="RDB03153.1"/>
    </source>
</evidence>
<keyword evidence="3" id="KW-1185">Reference proteome</keyword>
<sequence>MKLAILFVGILFLTQKSMAQFSELTVDALSLPNLTVTPCSEGNIGKMYYNAVNGKVCYCINYVNSSSFAESKWERKNNNIYYTQGLVGLNKSTPAYPLDVNGTGRFNSPLSVGAKVAINSSVPPVEKLHITDGNIAIKSTADAKLWRLSYADGGDRFEITETGFTPRMIINNGGAIGIGTVPSATAALNVSGGGAFSGNVSSANVGILQNSNATQLKLYTGSITTPSSTFLVQSNGCNIAGFNFPAGTFTAVPSVAVGNKTAGGTFDQRLTLTVESVTSTGGYVRFCNPTATNVSLLSYSYTIFAIGQ</sequence>
<name>A0A369I6M6_9BACT</name>
<organism evidence="2 3">
    <name type="scientific">Runella aurantiaca</name>
    <dbReference type="NCBI Taxonomy" id="2282308"/>
    <lineage>
        <taxon>Bacteria</taxon>
        <taxon>Pseudomonadati</taxon>
        <taxon>Bacteroidota</taxon>
        <taxon>Cytophagia</taxon>
        <taxon>Cytophagales</taxon>
        <taxon>Spirosomataceae</taxon>
        <taxon>Runella</taxon>
    </lineage>
</organism>
<accession>A0A369I6M6</accession>
<dbReference type="OrthoDB" id="931345at2"/>
<dbReference type="AlphaFoldDB" id="A0A369I6M6"/>
<feature type="signal peptide" evidence="1">
    <location>
        <begin position="1"/>
        <end position="19"/>
    </location>
</feature>
<dbReference type="Proteomes" id="UP000253141">
    <property type="component" value="Unassembled WGS sequence"/>
</dbReference>
<dbReference type="RefSeq" id="WP_114463744.1">
    <property type="nucleotide sequence ID" value="NZ_QPIW01000030.1"/>
</dbReference>
<protein>
    <submittedName>
        <fullName evidence="2">Uncharacterized protein</fullName>
    </submittedName>
</protein>
<gene>
    <name evidence="2" type="ORF">DVG78_24970</name>
</gene>
<evidence type="ECO:0000256" key="1">
    <source>
        <dbReference type="SAM" id="SignalP"/>
    </source>
</evidence>
<dbReference type="EMBL" id="QPIW01000030">
    <property type="protein sequence ID" value="RDB03153.1"/>
    <property type="molecule type" value="Genomic_DNA"/>
</dbReference>
<proteinExistence type="predicted"/>